<feature type="region of interest" description="Disordered" evidence="2">
    <location>
        <begin position="109"/>
        <end position="134"/>
    </location>
</feature>
<feature type="compositionally biased region" description="Polar residues" evidence="2">
    <location>
        <begin position="551"/>
        <end position="560"/>
    </location>
</feature>
<feature type="compositionally biased region" description="Basic and acidic residues" evidence="2">
    <location>
        <begin position="109"/>
        <end position="124"/>
    </location>
</feature>
<keyword evidence="6" id="KW-1185">Reference proteome</keyword>
<protein>
    <recommendedName>
        <fullName evidence="4">PIPK domain-containing protein</fullName>
    </recommendedName>
</protein>
<evidence type="ECO:0000256" key="2">
    <source>
        <dbReference type="SAM" id="MobiDB-lite"/>
    </source>
</evidence>
<dbReference type="SMART" id="SM00330">
    <property type="entry name" value="PIPKc"/>
    <property type="match status" value="1"/>
</dbReference>
<keyword evidence="1" id="KW-0808">Transferase</keyword>
<name>A0ABD2KD84_9BILA</name>
<dbReference type="PANTHER" id="PTHR23086">
    <property type="entry name" value="PHOSPHATIDYLINOSITOL-4-PHOSPHATE 5-KINASE"/>
    <property type="match status" value="1"/>
</dbReference>
<dbReference type="InterPro" id="IPR002498">
    <property type="entry name" value="PInositol-4-P-4/5-kinase_core"/>
</dbReference>
<dbReference type="InterPro" id="IPR027483">
    <property type="entry name" value="PInositol-4-P-4/5-kinase_C_sf"/>
</dbReference>
<evidence type="ECO:0000313" key="6">
    <source>
        <dbReference type="Proteomes" id="UP001620626"/>
    </source>
</evidence>
<feature type="signal peptide" evidence="3">
    <location>
        <begin position="1"/>
        <end position="24"/>
    </location>
</feature>
<gene>
    <name evidence="5" type="ORF">niasHT_029326</name>
</gene>
<keyword evidence="3" id="KW-0732">Signal</keyword>
<evidence type="ECO:0000313" key="5">
    <source>
        <dbReference type="EMBL" id="KAL3100905.1"/>
    </source>
</evidence>
<sequence length="560" mass="64738">MIILSTKLLTLPILLSVLLGIAKGKSVEKLCKKHEKEFKELFVEKKGNYVTEVLWEESLEKKADEKEEKKRLEKQKETEKAKGEEADAKNVSWLSTLLGNYLCQKLGKKDGNQQQEQKMKKELNSKTPKGSVITKMDIDGKPYKKYEPEFAFVPLNGRGGSGGVFYKTKDDKYILKNLNPDHDEPVKMADMLNNYSKYVLGEENGKQPEKDKQLTDSRSMMNTFYMFFEMNIYAKLKEDQKKDRKKVLRLQKLQFVLLNNAFVGIDEQTLLKFDIKGTFSPGSAVQYDQKQKWYTGKKDWQESLYREYDFIGISRDDKKIDAFFPEGIQLTAQTYIQFAEGVKNDARYLTDNGLNDYSLLLGVKFMDPSPEETKEDAKCVQAKCHNCKRRPDAKYEEEAKLCLYMAIIDIVTPSNENTEKHFLKIMQTKRKDHADFEQYQSMSDFIPYHNEIVTPVPPEMYGKRFIATIIGCLFSPELPIPKNELIEMRKRICHSFGEKKKSIDFPENDAWEKLVSLSYSLLISDTKEPSTHSAKGMIRQRKGKKGDKKTSNTSTAMELD</sequence>
<keyword evidence="1" id="KW-0067">ATP-binding</keyword>
<dbReference type="Gene3D" id="3.30.800.10">
    <property type="entry name" value="Phosphatidylinositol Phosphate Kinase II Beta"/>
    <property type="match status" value="1"/>
</dbReference>
<evidence type="ECO:0000256" key="1">
    <source>
        <dbReference type="PROSITE-ProRule" id="PRU00781"/>
    </source>
</evidence>
<feature type="chain" id="PRO_5044837062" description="PIPK domain-containing protein" evidence="3">
    <location>
        <begin position="25"/>
        <end position="560"/>
    </location>
</feature>
<accession>A0ABD2KD84</accession>
<proteinExistence type="predicted"/>
<dbReference type="InterPro" id="IPR027484">
    <property type="entry name" value="PInositol-4-P-5-kinase_N"/>
</dbReference>
<feature type="domain" description="PIPK" evidence="4">
    <location>
        <begin position="55"/>
        <end position="473"/>
    </location>
</feature>
<organism evidence="5 6">
    <name type="scientific">Heterodera trifolii</name>
    <dbReference type="NCBI Taxonomy" id="157864"/>
    <lineage>
        <taxon>Eukaryota</taxon>
        <taxon>Metazoa</taxon>
        <taxon>Ecdysozoa</taxon>
        <taxon>Nematoda</taxon>
        <taxon>Chromadorea</taxon>
        <taxon>Rhabditida</taxon>
        <taxon>Tylenchina</taxon>
        <taxon>Tylenchomorpha</taxon>
        <taxon>Tylenchoidea</taxon>
        <taxon>Heteroderidae</taxon>
        <taxon>Heteroderinae</taxon>
        <taxon>Heterodera</taxon>
    </lineage>
</organism>
<dbReference type="PROSITE" id="PS51455">
    <property type="entry name" value="PIPK"/>
    <property type="match status" value="1"/>
</dbReference>
<feature type="region of interest" description="Disordered" evidence="2">
    <location>
        <begin position="65"/>
        <end position="85"/>
    </location>
</feature>
<dbReference type="GO" id="GO:0046488">
    <property type="term" value="P:phosphatidylinositol metabolic process"/>
    <property type="evidence" value="ECO:0007669"/>
    <property type="project" value="UniProtKB-UniRule"/>
</dbReference>
<dbReference type="Gene3D" id="3.30.810.10">
    <property type="entry name" value="2-Layer Sandwich"/>
    <property type="match status" value="1"/>
</dbReference>
<evidence type="ECO:0000259" key="4">
    <source>
        <dbReference type="PROSITE" id="PS51455"/>
    </source>
</evidence>
<reference evidence="5 6" key="1">
    <citation type="submission" date="2024-10" db="EMBL/GenBank/DDBJ databases">
        <authorList>
            <person name="Kim D."/>
        </authorList>
    </citation>
    <scope>NUCLEOTIDE SEQUENCE [LARGE SCALE GENOMIC DNA]</scope>
    <source>
        <strain evidence="5">BH-2024</strain>
    </source>
</reference>
<dbReference type="InterPro" id="IPR023610">
    <property type="entry name" value="PInositol-4/5-P-5/4-kinase"/>
</dbReference>
<keyword evidence="1" id="KW-0547">Nucleotide-binding</keyword>
<dbReference type="SUPFAM" id="SSF56104">
    <property type="entry name" value="SAICAR synthase-like"/>
    <property type="match status" value="1"/>
</dbReference>
<dbReference type="GO" id="GO:0016301">
    <property type="term" value="F:kinase activity"/>
    <property type="evidence" value="ECO:0007669"/>
    <property type="project" value="UniProtKB-UniRule"/>
</dbReference>
<feature type="region of interest" description="Disordered" evidence="2">
    <location>
        <begin position="527"/>
        <end position="560"/>
    </location>
</feature>
<feature type="compositionally biased region" description="Basic residues" evidence="2">
    <location>
        <begin position="538"/>
        <end position="547"/>
    </location>
</feature>
<dbReference type="PANTHER" id="PTHR23086:SF8">
    <property type="entry name" value="PHOSPHATIDYLINOSITOL 5-PHOSPHATE 4-KINASE, ISOFORM A"/>
    <property type="match status" value="1"/>
</dbReference>
<dbReference type="Proteomes" id="UP001620626">
    <property type="component" value="Unassembled WGS sequence"/>
</dbReference>
<comment type="caution">
    <text evidence="5">The sequence shown here is derived from an EMBL/GenBank/DDBJ whole genome shotgun (WGS) entry which is preliminary data.</text>
</comment>
<dbReference type="AlphaFoldDB" id="A0ABD2KD84"/>
<keyword evidence="1" id="KW-0418">Kinase</keyword>
<dbReference type="EMBL" id="JBICBT010000784">
    <property type="protein sequence ID" value="KAL3100905.1"/>
    <property type="molecule type" value="Genomic_DNA"/>
</dbReference>
<dbReference type="GO" id="GO:0005524">
    <property type="term" value="F:ATP binding"/>
    <property type="evidence" value="ECO:0007669"/>
    <property type="project" value="UniProtKB-UniRule"/>
</dbReference>
<dbReference type="Pfam" id="PF01504">
    <property type="entry name" value="PIP5K"/>
    <property type="match status" value="1"/>
</dbReference>
<evidence type="ECO:0000256" key="3">
    <source>
        <dbReference type="SAM" id="SignalP"/>
    </source>
</evidence>